<accession>A0A0F0I0V2</accession>
<dbReference type="STRING" id="1403190.A0A0F0I0V2"/>
<organism evidence="1 2">
    <name type="scientific">Aspergillus parasiticus (strain ATCC 56775 / NRRL 5862 / SRRC 143 / SU-1)</name>
    <dbReference type="NCBI Taxonomy" id="1403190"/>
    <lineage>
        <taxon>Eukaryota</taxon>
        <taxon>Fungi</taxon>
        <taxon>Dikarya</taxon>
        <taxon>Ascomycota</taxon>
        <taxon>Pezizomycotina</taxon>
        <taxon>Eurotiomycetes</taxon>
        <taxon>Eurotiomycetidae</taxon>
        <taxon>Eurotiales</taxon>
        <taxon>Aspergillaceae</taxon>
        <taxon>Aspergillus</taxon>
        <taxon>Aspergillus subgen. Circumdati</taxon>
    </lineage>
</organism>
<sequence>MPPPTSLVPAAPPTAEDDQFAASIWRKRFEKRPLSPHPVIGILDVEYNELAQSWKRFQENLPLADYVEFQERPQTSQDVRLVVRNVQTRWLSHPRQQVFSRSMTLCDTFLETIEPHAVLLTTLPKNESYRSLFYGVLQSIIKVWQASANYPRIMEGVIRALVKVNQSICLPPGSHGLAFTTDSIPSIAKFYSLTFFFLGELMDWYVRRSKCRLLQCLHQDVYLNFRYLIWSIRSSAIHIIGGLIDGMDMDDPKYEKKRKIMQSSDLYLWEETRLSQVGLQKWDRRIIAQTAMTRQLIWEIQHDAAERLQLRAESHLLLLQMLDLTSQRLRSVTQQNSGIACLTTTVAQDIGMQGGDLGTDLPSELTLITSQETSRYKWSSGPKHKYTRVELQLASKHLQDFFRNDDQVTDLDSDVDVIAEDSVVESLQQWATNVHSQVLAIGGSPTTAFPSPVALVSACYATFARKTKLPVISHFCSLPTEERNGMTLFEQGLISLAYSLIRQLIDYLPPVLEGHAACNLNTERFSALNGTMTSWKEVLSLIDMLLYLAPPVLVCVIDGLDVLEDSSTDGPIRSLVRTLLTHTRHQTAPTADGSQNQDVLLKVLFTVAGRPNTLVETLSENRLILSESNQVSQLASTDGALNPDVGIVMMNA</sequence>
<comment type="caution">
    <text evidence="1">The sequence shown here is derived from an EMBL/GenBank/DDBJ whole genome shotgun (WGS) entry which is preliminary data.</text>
</comment>
<protein>
    <submittedName>
        <fullName evidence="1">Uncharacterized protein</fullName>
    </submittedName>
</protein>
<dbReference type="OrthoDB" id="4840035at2759"/>
<reference evidence="1 2" key="1">
    <citation type="submission" date="2015-02" db="EMBL/GenBank/DDBJ databases">
        <title>Draft genome sequence of Aspergillus parasiticus SU-1.</title>
        <authorList>
            <person name="Yu J."/>
            <person name="Fedorova N."/>
            <person name="Yin Y."/>
            <person name="Losada L."/>
            <person name="Zafar N."/>
            <person name="Taujale R."/>
            <person name="Ehrlich K.C."/>
            <person name="Bhatnagar D."/>
            <person name="Cleveland T.E."/>
            <person name="Bennett J.W."/>
            <person name="Nierman W.C."/>
        </authorList>
    </citation>
    <scope>NUCLEOTIDE SEQUENCE [LARGE SCALE GENOMIC DNA]</scope>
    <source>
        <strain evidence="2">ATCC 56775 / NRRL 5862 / SRRC 143 / SU-1</strain>
    </source>
</reference>
<evidence type="ECO:0000313" key="2">
    <source>
        <dbReference type="Proteomes" id="UP000033540"/>
    </source>
</evidence>
<dbReference type="AlphaFoldDB" id="A0A0F0I0V2"/>
<proteinExistence type="predicted"/>
<dbReference type="Proteomes" id="UP000033540">
    <property type="component" value="Unassembled WGS sequence"/>
</dbReference>
<dbReference type="EMBL" id="JZEE01000677">
    <property type="protein sequence ID" value="KJK61350.1"/>
    <property type="molecule type" value="Genomic_DNA"/>
</dbReference>
<evidence type="ECO:0000313" key="1">
    <source>
        <dbReference type="EMBL" id="KJK61350.1"/>
    </source>
</evidence>
<name>A0A0F0I0V2_ASPPU</name>
<gene>
    <name evidence="1" type="ORF">P875_00042407</name>
</gene>